<dbReference type="SUPFAM" id="SSF51726">
    <property type="entry name" value="UROD/MetE-like"/>
    <property type="match status" value="1"/>
</dbReference>
<dbReference type="InParanoid" id="F5Y827"/>
<feature type="domain" description="Uroporphyrinogen decarboxylase (URO-D)" evidence="1">
    <location>
        <begin position="2"/>
        <end position="332"/>
    </location>
</feature>
<dbReference type="STRING" id="545695.TREAZ_2278"/>
<dbReference type="Pfam" id="PF01208">
    <property type="entry name" value="URO-D"/>
    <property type="match status" value="1"/>
</dbReference>
<proteinExistence type="predicted"/>
<dbReference type="PANTHER" id="PTHR47099:SF1">
    <property type="entry name" value="METHYLCOBAMIDE:COM METHYLTRANSFERASE MTBA"/>
    <property type="match status" value="1"/>
</dbReference>
<dbReference type="OrthoDB" id="9780425at2"/>
<keyword evidence="2" id="KW-0808">Transferase</keyword>
<protein>
    <submittedName>
        <fullName evidence="2">Methyltransferase MtaA/CmuA</fullName>
    </submittedName>
</protein>
<dbReference type="GO" id="GO:0032259">
    <property type="term" value="P:methylation"/>
    <property type="evidence" value="ECO:0007669"/>
    <property type="project" value="UniProtKB-KW"/>
</dbReference>
<dbReference type="GO" id="GO:0006779">
    <property type="term" value="P:porphyrin-containing compound biosynthetic process"/>
    <property type="evidence" value="ECO:0007669"/>
    <property type="project" value="InterPro"/>
</dbReference>
<dbReference type="InterPro" id="IPR000257">
    <property type="entry name" value="Uroporphyrinogen_deCOase"/>
</dbReference>
<evidence type="ECO:0000313" key="2">
    <source>
        <dbReference type="EMBL" id="AEF81077.1"/>
    </source>
</evidence>
<accession>F5Y827</accession>
<dbReference type="Proteomes" id="UP000009222">
    <property type="component" value="Chromosome"/>
</dbReference>
<dbReference type="AlphaFoldDB" id="F5Y827"/>
<dbReference type="KEGG" id="taz:TREAZ_2278"/>
<dbReference type="EMBL" id="CP001841">
    <property type="protein sequence ID" value="AEF81077.1"/>
    <property type="molecule type" value="Genomic_DNA"/>
</dbReference>
<dbReference type="InterPro" id="IPR038071">
    <property type="entry name" value="UROD/MetE-like_sf"/>
</dbReference>
<dbReference type="Gene3D" id="3.20.20.210">
    <property type="match status" value="1"/>
</dbReference>
<dbReference type="eggNOG" id="COG0407">
    <property type="taxonomic scope" value="Bacteria"/>
</dbReference>
<keyword evidence="3" id="KW-1185">Reference proteome</keyword>
<dbReference type="GO" id="GO:0004853">
    <property type="term" value="F:uroporphyrinogen decarboxylase activity"/>
    <property type="evidence" value="ECO:0007669"/>
    <property type="project" value="InterPro"/>
</dbReference>
<dbReference type="HOGENOM" id="CLU_040933_2_1_12"/>
<evidence type="ECO:0000313" key="3">
    <source>
        <dbReference type="Proteomes" id="UP000009222"/>
    </source>
</evidence>
<reference evidence="2 3" key="2">
    <citation type="journal article" date="2011" name="ISME J.">
        <title>RNA-seq reveals cooperative metabolic interactions between two termite-gut spirochete species in co-culture.</title>
        <authorList>
            <person name="Rosenthal A.Z."/>
            <person name="Matson E.G."/>
            <person name="Eldar A."/>
            <person name="Leadbetter J.R."/>
        </authorList>
    </citation>
    <scope>NUCLEOTIDE SEQUENCE [LARGE SCALE GENOMIC DNA]</scope>
    <source>
        <strain evidence="3">ATCC BAA-888 / DSM 13862 / ZAS-9</strain>
    </source>
</reference>
<dbReference type="PANTHER" id="PTHR47099">
    <property type="entry name" value="METHYLCOBAMIDE:COM METHYLTRANSFERASE MTBA"/>
    <property type="match status" value="1"/>
</dbReference>
<name>F5Y827_LEAAZ</name>
<sequence>MTPMERVMAAINGRDFDVFPAINPTSVAIAKSMEVSGVYFPSAHLNVIEMAELAAVGHDYFGFDSAAPYFSVHLEAAALGAQVDWNDAANTPVVTKKPMRRVDDFSLPPSFLHRSEFQKLLKAIGILKNKYKGKVPVIGKVVGPWTLAYNLYGVENLVLDTILEPEKTKELIRELSLVPLEFAKAQFDAGADMITWADHVTSDLVSASIYEEFLLPIHIKAAQTLQSRGPVILHICGNVMDRLDCIARTGFSLFHMDSRNNISAAVKQLSASITLTGCINNPVTLAQGTPATVREEVEANLKSGIRLISPECALPSSVPGENLKQLVETVHRFSPGKTPGSLLS</sequence>
<evidence type="ECO:0000259" key="1">
    <source>
        <dbReference type="Pfam" id="PF01208"/>
    </source>
</evidence>
<reference evidence="3" key="1">
    <citation type="submission" date="2009-12" db="EMBL/GenBank/DDBJ databases">
        <title>Complete sequence of Treponema azotonutricium strain ZAS-9.</title>
        <authorList>
            <person name="Tetu S.G."/>
            <person name="Matson E."/>
            <person name="Ren Q."/>
            <person name="Seshadri R."/>
            <person name="Elbourne L."/>
            <person name="Hassan K.A."/>
            <person name="Durkin A."/>
            <person name="Radune D."/>
            <person name="Mohamoud Y."/>
            <person name="Shay R."/>
            <person name="Jin S."/>
            <person name="Zhang X."/>
            <person name="Lucey K."/>
            <person name="Ballor N.R."/>
            <person name="Ottesen E."/>
            <person name="Rosenthal R."/>
            <person name="Allen A."/>
            <person name="Leadbetter J.R."/>
            <person name="Paulsen I.T."/>
        </authorList>
    </citation>
    <scope>NUCLEOTIDE SEQUENCE [LARGE SCALE GENOMIC DNA]</scope>
    <source>
        <strain evidence="3">ATCC BAA-888 / DSM 13862 / ZAS-9</strain>
    </source>
</reference>
<dbReference type="GO" id="GO:0008168">
    <property type="term" value="F:methyltransferase activity"/>
    <property type="evidence" value="ECO:0007669"/>
    <property type="project" value="UniProtKB-KW"/>
</dbReference>
<gene>
    <name evidence="2" type="ordered locus">TREAZ_2278</name>
</gene>
<keyword evidence="2" id="KW-0489">Methyltransferase</keyword>
<organism evidence="2 3">
    <name type="scientific">Leadbettera azotonutricia (strain ATCC BAA-888 / DSM 13862 / ZAS-9)</name>
    <name type="common">Treponema azotonutricium</name>
    <dbReference type="NCBI Taxonomy" id="545695"/>
    <lineage>
        <taxon>Bacteria</taxon>
        <taxon>Pseudomonadati</taxon>
        <taxon>Spirochaetota</taxon>
        <taxon>Spirochaetia</taxon>
        <taxon>Spirochaetales</taxon>
        <taxon>Breznakiellaceae</taxon>
        <taxon>Leadbettera</taxon>
    </lineage>
</organism>
<dbReference type="InterPro" id="IPR052024">
    <property type="entry name" value="Methanogen_methyltrans"/>
</dbReference>